<accession>A0A6G1U081</accession>
<dbReference type="OrthoDB" id="1523851at2"/>
<dbReference type="InterPro" id="IPR019734">
    <property type="entry name" value="TPR_rpt"/>
</dbReference>
<name>A0A6G1U081_9BACT</name>
<dbReference type="SUPFAM" id="SSF48452">
    <property type="entry name" value="TPR-like"/>
    <property type="match status" value="1"/>
</dbReference>
<proteinExistence type="predicted"/>
<sequence>MDLNEMNPVLLIATLTQQIVEQEKIAEAEVGNAENKTALSENLLKRGRLLMQMGDEEGAQQDMQRYLQLNPEKIEELTGEFKAEGREHCH</sequence>
<dbReference type="EMBL" id="VZCB01000052">
    <property type="protein sequence ID" value="MQN80555.1"/>
    <property type="molecule type" value="Genomic_DNA"/>
</dbReference>
<reference evidence="2 3" key="1">
    <citation type="submission" date="2019-09" db="EMBL/GenBank/DDBJ databases">
        <title>Distinct polysaccharide growth profiles of human intestinal Prevotella copri isolates.</title>
        <authorList>
            <person name="Fehlner-Peach H."/>
            <person name="Magnabosco C."/>
            <person name="Raghavan V."/>
            <person name="Scher J.U."/>
            <person name="Tett A."/>
            <person name="Cox L.M."/>
            <person name="Gottsegen C."/>
            <person name="Watters A."/>
            <person name="Wiltshire- Gordon J.D."/>
            <person name="Segata N."/>
            <person name="Bonneau R."/>
            <person name="Littman D.R."/>
        </authorList>
    </citation>
    <scope>NUCLEOTIDE SEQUENCE [LARGE SCALE GENOMIC DNA]</scope>
    <source>
        <strain evidence="3">iA622</strain>
    </source>
</reference>
<comment type="caution">
    <text evidence="2">The sequence shown here is derived from an EMBL/GenBank/DDBJ whole genome shotgun (WGS) entry which is preliminary data.</text>
</comment>
<protein>
    <submittedName>
        <fullName evidence="2">Uncharacterized protein</fullName>
    </submittedName>
</protein>
<organism evidence="2 3">
    <name type="scientific">Segatella copri</name>
    <dbReference type="NCBI Taxonomy" id="165179"/>
    <lineage>
        <taxon>Bacteria</taxon>
        <taxon>Pseudomonadati</taxon>
        <taxon>Bacteroidota</taxon>
        <taxon>Bacteroidia</taxon>
        <taxon>Bacteroidales</taxon>
        <taxon>Prevotellaceae</taxon>
        <taxon>Segatella</taxon>
    </lineage>
</organism>
<feature type="repeat" description="TPR" evidence="1">
    <location>
        <begin position="40"/>
        <end position="73"/>
    </location>
</feature>
<dbReference type="Proteomes" id="UP000480425">
    <property type="component" value="Unassembled WGS sequence"/>
</dbReference>
<gene>
    <name evidence="2" type="ORF">F7D73_06240</name>
</gene>
<evidence type="ECO:0000313" key="2">
    <source>
        <dbReference type="EMBL" id="MQN80555.1"/>
    </source>
</evidence>
<dbReference type="PROSITE" id="PS50005">
    <property type="entry name" value="TPR"/>
    <property type="match status" value="1"/>
</dbReference>
<dbReference type="AlphaFoldDB" id="A0A6G1U081"/>
<evidence type="ECO:0000313" key="3">
    <source>
        <dbReference type="Proteomes" id="UP000480425"/>
    </source>
</evidence>
<keyword evidence="1" id="KW-0802">TPR repeat</keyword>
<dbReference type="InterPro" id="IPR011990">
    <property type="entry name" value="TPR-like_helical_dom_sf"/>
</dbReference>
<evidence type="ECO:0000256" key="1">
    <source>
        <dbReference type="PROSITE-ProRule" id="PRU00339"/>
    </source>
</evidence>
<dbReference type="RefSeq" id="WP_153123132.1">
    <property type="nucleotide sequence ID" value="NZ_VZCB01000052.1"/>
</dbReference>